<dbReference type="PRINTS" id="PR00411">
    <property type="entry name" value="PNDRDTASEI"/>
</dbReference>
<evidence type="ECO:0000256" key="2">
    <source>
        <dbReference type="SAM" id="MobiDB-lite"/>
    </source>
</evidence>
<organism evidence="3 4">
    <name type="scientific">Oerskovia jenensis</name>
    <dbReference type="NCBI Taxonomy" id="162169"/>
    <lineage>
        <taxon>Bacteria</taxon>
        <taxon>Bacillati</taxon>
        <taxon>Actinomycetota</taxon>
        <taxon>Actinomycetes</taxon>
        <taxon>Micrococcales</taxon>
        <taxon>Cellulomonadaceae</taxon>
        <taxon>Oerskovia</taxon>
    </lineage>
</organism>
<dbReference type="Pfam" id="PF13738">
    <property type="entry name" value="Pyr_redox_3"/>
    <property type="match status" value="1"/>
</dbReference>
<gene>
    <name evidence="3" type="ORF">JOD49_001638</name>
</gene>
<reference evidence="3 4" key="1">
    <citation type="submission" date="2021-01" db="EMBL/GenBank/DDBJ databases">
        <title>Sequencing the genomes of 1000 actinobacteria strains.</title>
        <authorList>
            <person name="Klenk H.-P."/>
        </authorList>
    </citation>
    <scope>NUCLEOTIDE SEQUENCE [LARGE SCALE GENOMIC DNA]</scope>
    <source>
        <strain evidence="3 4">DSM 46000</strain>
    </source>
</reference>
<dbReference type="InterPro" id="IPR050982">
    <property type="entry name" value="Auxin_biosynth/cation_transpt"/>
</dbReference>
<dbReference type="PANTHER" id="PTHR43539:SF78">
    <property type="entry name" value="FLAVIN-CONTAINING MONOOXYGENASE"/>
    <property type="match status" value="1"/>
</dbReference>
<dbReference type="EMBL" id="JAFBBO010000001">
    <property type="protein sequence ID" value="MBM7478718.1"/>
    <property type="molecule type" value="Genomic_DNA"/>
</dbReference>
<accession>A0ABS2LE67</accession>
<sequence>MSTSSAPVHPVDVLVVGAGQAGLSAAFHLRRRGFVPLGLDGLPSSGPDDDAASGVRRTFVVLDAAPAPGGAWQFRWPSLTMAQTHAVHDLPGLALDAGDPQESASTAVGRYFGAYEQVNDLRVLRPVAVREVRDDPGSDALLVGSTTADGPVTWRARTLVNATGTWTKPFWPSYPGRETFAGTQLHTHDFGAAEDFAGKRVVVVGGGASATQFLLQIAPHAASTTWVTRREPVWVGGPFDENRGRDAVALVDERTRAGLAPESVVSVTGLPLTPAYEAGIASGVLRRLPMFARVVPDGVAWDPGVRADGVTHQGADVILWATGFRAALDHLGPLGLRGPGGGIVMDGPTVVADPRVQLVGYGPSASTIGANRAGREAVRAVLRVLDSDVSEPASAPGHARSDSPVVAPAARLPR</sequence>
<name>A0ABS2LE67_9CELL</name>
<dbReference type="Proteomes" id="UP000698059">
    <property type="component" value="Unassembled WGS sequence"/>
</dbReference>
<feature type="region of interest" description="Disordered" evidence="2">
    <location>
        <begin position="390"/>
        <end position="414"/>
    </location>
</feature>
<keyword evidence="1" id="KW-0560">Oxidoreductase</keyword>
<evidence type="ECO:0000256" key="1">
    <source>
        <dbReference type="ARBA" id="ARBA00023002"/>
    </source>
</evidence>
<dbReference type="PANTHER" id="PTHR43539">
    <property type="entry name" value="FLAVIN-BINDING MONOOXYGENASE-LIKE PROTEIN (AFU_ORTHOLOGUE AFUA_4G09220)"/>
    <property type="match status" value="1"/>
</dbReference>
<keyword evidence="4" id="KW-1185">Reference proteome</keyword>
<dbReference type="InterPro" id="IPR036188">
    <property type="entry name" value="FAD/NAD-bd_sf"/>
</dbReference>
<comment type="caution">
    <text evidence="3">The sequence shown here is derived from an EMBL/GenBank/DDBJ whole genome shotgun (WGS) entry which is preliminary data.</text>
</comment>
<dbReference type="Gene3D" id="3.50.50.60">
    <property type="entry name" value="FAD/NAD(P)-binding domain"/>
    <property type="match status" value="1"/>
</dbReference>
<evidence type="ECO:0000313" key="4">
    <source>
        <dbReference type="Proteomes" id="UP000698059"/>
    </source>
</evidence>
<evidence type="ECO:0000313" key="3">
    <source>
        <dbReference type="EMBL" id="MBM7478718.1"/>
    </source>
</evidence>
<dbReference type="PRINTS" id="PR00368">
    <property type="entry name" value="FADPNR"/>
</dbReference>
<protein>
    <submittedName>
        <fullName evidence="3">Thioredoxin reductase</fullName>
    </submittedName>
</protein>
<dbReference type="RefSeq" id="WP_307822452.1">
    <property type="nucleotide sequence ID" value="NZ_BAAAVF010000021.1"/>
</dbReference>
<proteinExistence type="predicted"/>
<dbReference type="SUPFAM" id="SSF51905">
    <property type="entry name" value="FAD/NAD(P)-binding domain"/>
    <property type="match status" value="2"/>
</dbReference>